<dbReference type="Proteomes" id="UP000708208">
    <property type="component" value="Unassembled WGS sequence"/>
</dbReference>
<dbReference type="EMBL" id="CAJVCH010290558">
    <property type="protein sequence ID" value="CAG7785161.1"/>
    <property type="molecule type" value="Genomic_DNA"/>
</dbReference>
<reference evidence="2" key="1">
    <citation type="submission" date="2021-06" db="EMBL/GenBank/DDBJ databases">
        <authorList>
            <person name="Hodson N. C."/>
            <person name="Mongue J. A."/>
            <person name="Jaron S. K."/>
        </authorList>
    </citation>
    <scope>NUCLEOTIDE SEQUENCE</scope>
</reference>
<gene>
    <name evidence="2" type="ORF">AFUS01_LOCUS23803</name>
</gene>
<keyword evidence="3" id="KW-1185">Reference proteome</keyword>
<sequence length="166" mass="17220">MDEDEDSLVIDVNQEKKSESSSSSNNCENMKSSNNATASSSYSKEEESLKVKDIMPPPPVPDSTSSSGFAVPIGNVTSPASNSSSIVSSLIANPVVTGSIALPVPTVTPVTTTVPIVSVHIVHSPQPNSPALLRSPLIVQSPHSSHASPYPIDDDLMDEALLGAGK</sequence>
<proteinExistence type="predicted"/>
<name>A0A8J2K8Y2_9HEXA</name>
<feature type="region of interest" description="Disordered" evidence="1">
    <location>
        <begin position="1"/>
        <end position="67"/>
    </location>
</feature>
<comment type="caution">
    <text evidence="2">The sequence shown here is derived from an EMBL/GenBank/DDBJ whole genome shotgun (WGS) entry which is preliminary data.</text>
</comment>
<feature type="compositionally biased region" description="Basic and acidic residues" evidence="1">
    <location>
        <begin position="43"/>
        <end position="53"/>
    </location>
</feature>
<feature type="compositionally biased region" description="Low complexity" evidence="1">
    <location>
        <begin position="20"/>
        <end position="42"/>
    </location>
</feature>
<evidence type="ECO:0000256" key="1">
    <source>
        <dbReference type="SAM" id="MobiDB-lite"/>
    </source>
</evidence>
<evidence type="ECO:0000313" key="3">
    <source>
        <dbReference type="Proteomes" id="UP000708208"/>
    </source>
</evidence>
<dbReference type="AlphaFoldDB" id="A0A8J2K8Y2"/>
<organism evidence="2 3">
    <name type="scientific">Allacma fusca</name>
    <dbReference type="NCBI Taxonomy" id="39272"/>
    <lineage>
        <taxon>Eukaryota</taxon>
        <taxon>Metazoa</taxon>
        <taxon>Ecdysozoa</taxon>
        <taxon>Arthropoda</taxon>
        <taxon>Hexapoda</taxon>
        <taxon>Collembola</taxon>
        <taxon>Symphypleona</taxon>
        <taxon>Sminthuridae</taxon>
        <taxon>Allacma</taxon>
    </lineage>
</organism>
<accession>A0A8J2K8Y2</accession>
<protein>
    <submittedName>
        <fullName evidence="2">Uncharacterized protein</fullName>
    </submittedName>
</protein>
<evidence type="ECO:0000313" key="2">
    <source>
        <dbReference type="EMBL" id="CAG7785161.1"/>
    </source>
</evidence>